<feature type="compositionally biased region" description="Polar residues" evidence="1">
    <location>
        <begin position="7"/>
        <end position="20"/>
    </location>
</feature>
<dbReference type="EMBL" id="JALLPB020000119">
    <property type="protein sequence ID" value="KAL3817111.1"/>
    <property type="molecule type" value="Genomic_DNA"/>
</dbReference>
<name>A0ABD3RY31_9STRA</name>
<organism evidence="2 3">
    <name type="scientific">Cyclostephanos tholiformis</name>
    <dbReference type="NCBI Taxonomy" id="382380"/>
    <lineage>
        <taxon>Eukaryota</taxon>
        <taxon>Sar</taxon>
        <taxon>Stramenopiles</taxon>
        <taxon>Ochrophyta</taxon>
        <taxon>Bacillariophyta</taxon>
        <taxon>Coscinodiscophyceae</taxon>
        <taxon>Thalassiosirophycidae</taxon>
        <taxon>Stephanodiscales</taxon>
        <taxon>Stephanodiscaceae</taxon>
        <taxon>Cyclostephanos</taxon>
    </lineage>
</organism>
<dbReference type="Proteomes" id="UP001530377">
    <property type="component" value="Unassembled WGS sequence"/>
</dbReference>
<feature type="region of interest" description="Disordered" evidence="1">
    <location>
        <begin position="1"/>
        <end position="20"/>
    </location>
</feature>
<evidence type="ECO:0000256" key="1">
    <source>
        <dbReference type="SAM" id="MobiDB-lite"/>
    </source>
</evidence>
<reference evidence="2 3" key="1">
    <citation type="submission" date="2024-10" db="EMBL/GenBank/DDBJ databases">
        <title>Updated reference genomes for cyclostephanoid diatoms.</title>
        <authorList>
            <person name="Roberts W.R."/>
            <person name="Alverson A.J."/>
        </authorList>
    </citation>
    <scope>NUCLEOTIDE SEQUENCE [LARGE SCALE GENOMIC DNA]</scope>
    <source>
        <strain evidence="2 3">AJA228-03</strain>
    </source>
</reference>
<gene>
    <name evidence="2" type="ORF">ACHAXA_009942</name>
</gene>
<sequence>MSPAITVRQQLAQRPGSQYGTESRSLSFGLGSMFSFALYSTSYEADAATIRIPGGIKLRLSSASVDRKEMSDFLRVTTGGGKTAMNGGGVALKFSSEENGDMIPICTFDGERGGDLHQTGLGIEVEGPRIVRLAAVIERTCKVGSTLNVNVFGSVFEGDL</sequence>
<proteinExistence type="predicted"/>
<accession>A0ABD3RY31</accession>
<keyword evidence="3" id="KW-1185">Reference proteome</keyword>
<protein>
    <submittedName>
        <fullName evidence="2">Uncharacterized protein</fullName>
    </submittedName>
</protein>
<comment type="caution">
    <text evidence="2">The sequence shown here is derived from an EMBL/GenBank/DDBJ whole genome shotgun (WGS) entry which is preliminary data.</text>
</comment>
<dbReference type="AlphaFoldDB" id="A0ABD3RY31"/>
<evidence type="ECO:0000313" key="3">
    <source>
        <dbReference type="Proteomes" id="UP001530377"/>
    </source>
</evidence>
<evidence type="ECO:0000313" key="2">
    <source>
        <dbReference type="EMBL" id="KAL3817111.1"/>
    </source>
</evidence>